<name>A0A3S4KCI8_SALET</name>
<evidence type="ECO:0000313" key="2">
    <source>
        <dbReference type="Proteomes" id="UP000269208"/>
    </source>
</evidence>
<dbReference type="EMBL" id="LR134190">
    <property type="protein sequence ID" value="VEB61155.1"/>
    <property type="molecule type" value="Genomic_DNA"/>
</dbReference>
<reference evidence="1 2" key="1">
    <citation type="submission" date="2018-12" db="EMBL/GenBank/DDBJ databases">
        <authorList>
            <consortium name="Pathogen Informatics"/>
        </authorList>
    </citation>
    <scope>NUCLEOTIDE SEQUENCE [LARGE SCALE GENOMIC DNA]</scope>
    <source>
        <strain evidence="1 2">NCTC6754</strain>
    </source>
</reference>
<proteinExistence type="predicted"/>
<sequence length="60" mass="6652">MLRILGAKNVLAKVATKQSLADGESFCMPWKAQLSAYMKRRSRRVVARSLPTGLIRFTAG</sequence>
<accession>A0A3S4KCI8</accession>
<dbReference type="Proteomes" id="UP000269208">
    <property type="component" value="Chromosome"/>
</dbReference>
<organism evidence="1 2">
    <name type="scientific">Salmonella enterica I</name>
    <dbReference type="NCBI Taxonomy" id="59201"/>
    <lineage>
        <taxon>Bacteria</taxon>
        <taxon>Pseudomonadati</taxon>
        <taxon>Pseudomonadota</taxon>
        <taxon>Gammaproteobacteria</taxon>
        <taxon>Enterobacterales</taxon>
        <taxon>Enterobacteriaceae</taxon>
        <taxon>Salmonella</taxon>
    </lineage>
</organism>
<gene>
    <name evidence="1" type="ORF">NCTC6754_06806</name>
</gene>
<evidence type="ECO:0000313" key="1">
    <source>
        <dbReference type="EMBL" id="VEB61155.1"/>
    </source>
</evidence>
<protein>
    <submittedName>
        <fullName evidence="1">Uncharacterized protein</fullName>
    </submittedName>
</protein>
<dbReference type="AlphaFoldDB" id="A0A3S4KCI8"/>